<evidence type="ECO:0000256" key="1">
    <source>
        <dbReference type="SAM" id="MobiDB-lite"/>
    </source>
</evidence>
<evidence type="ECO:0000313" key="3">
    <source>
        <dbReference type="Proteomes" id="UP001187192"/>
    </source>
</evidence>
<sequence length="115" mass="12833">MGGGRKKRRRKEGLEGKFVHPLWENQPAGKSRRARVSSLSSTSSPRQVFSISNERTPSPTRFFKFVGSRNCDGNRGDRRNLVIYLIVTILPFVRFCDVTEEMGSCSPEGAIIAAS</sequence>
<feature type="compositionally biased region" description="Basic residues" evidence="1">
    <location>
        <begin position="1"/>
        <end position="11"/>
    </location>
</feature>
<protein>
    <submittedName>
        <fullName evidence="2">Uncharacterized protein</fullName>
    </submittedName>
</protein>
<feature type="compositionally biased region" description="Low complexity" evidence="1">
    <location>
        <begin position="36"/>
        <end position="46"/>
    </location>
</feature>
<name>A0AA87ZF82_FICCA</name>
<reference evidence="2" key="1">
    <citation type="submission" date="2023-07" db="EMBL/GenBank/DDBJ databases">
        <title>draft genome sequence of fig (Ficus carica).</title>
        <authorList>
            <person name="Takahashi T."/>
            <person name="Nishimura K."/>
        </authorList>
    </citation>
    <scope>NUCLEOTIDE SEQUENCE</scope>
</reference>
<proteinExistence type="predicted"/>
<organism evidence="2 3">
    <name type="scientific">Ficus carica</name>
    <name type="common">Common fig</name>
    <dbReference type="NCBI Taxonomy" id="3494"/>
    <lineage>
        <taxon>Eukaryota</taxon>
        <taxon>Viridiplantae</taxon>
        <taxon>Streptophyta</taxon>
        <taxon>Embryophyta</taxon>
        <taxon>Tracheophyta</taxon>
        <taxon>Spermatophyta</taxon>
        <taxon>Magnoliopsida</taxon>
        <taxon>eudicotyledons</taxon>
        <taxon>Gunneridae</taxon>
        <taxon>Pentapetalae</taxon>
        <taxon>rosids</taxon>
        <taxon>fabids</taxon>
        <taxon>Rosales</taxon>
        <taxon>Moraceae</taxon>
        <taxon>Ficeae</taxon>
        <taxon>Ficus</taxon>
    </lineage>
</organism>
<dbReference type="EMBL" id="BTGU01000001">
    <property type="protein sequence ID" value="GMN26446.1"/>
    <property type="molecule type" value="Genomic_DNA"/>
</dbReference>
<dbReference type="AlphaFoldDB" id="A0AA87ZF82"/>
<evidence type="ECO:0000313" key="2">
    <source>
        <dbReference type="EMBL" id="GMN26446.1"/>
    </source>
</evidence>
<gene>
    <name evidence="2" type="ORF">TIFTF001_001312</name>
</gene>
<accession>A0AA87ZF82</accession>
<comment type="caution">
    <text evidence="2">The sequence shown here is derived from an EMBL/GenBank/DDBJ whole genome shotgun (WGS) entry which is preliminary data.</text>
</comment>
<keyword evidence="3" id="KW-1185">Reference proteome</keyword>
<dbReference type="Proteomes" id="UP001187192">
    <property type="component" value="Unassembled WGS sequence"/>
</dbReference>
<feature type="region of interest" description="Disordered" evidence="1">
    <location>
        <begin position="1"/>
        <end position="53"/>
    </location>
</feature>